<sequence length="122" mass="13815">MKRNHIYVVFWFIIGGFLTITTLTFGGGLFSLLIALIFLCIGIWYWVREPHEPQCHNCGMICRENVKSCPKCNGKIKKDHTGLIVGIILGAFFSFVIIAGVWVIQITCAEYTGTAIHQWFNC</sequence>
<evidence type="ECO:0000313" key="2">
    <source>
        <dbReference type="EMBL" id="AIF10641.1"/>
    </source>
</evidence>
<keyword evidence="1" id="KW-0812">Transmembrane</keyword>
<proteinExistence type="predicted"/>
<feature type="transmembrane region" description="Helical" evidence="1">
    <location>
        <begin position="29"/>
        <end position="47"/>
    </location>
</feature>
<protein>
    <submittedName>
        <fullName evidence="2">Uncharacterized protein</fullName>
    </submittedName>
</protein>
<evidence type="ECO:0000256" key="1">
    <source>
        <dbReference type="SAM" id="Phobius"/>
    </source>
</evidence>
<dbReference type="EMBL" id="KF900896">
    <property type="protein sequence ID" value="AIF10641.1"/>
    <property type="molecule type" value="Genomic_DNA"/>
</dbReference>
<reference evidence="2" key="1">
    <citation type="journal article" date="2014" name="Genome Biol. Evol.">
        <title>Pangenome evidence for extensive interdomain horizontal transfer affecting lineage core and shell genes in uncultured planktonic thaumarchaeota and euryarchaeota.</title>
        <authorList>
            <person name="Deschamps P."/>
            <person name="Zivanovic Y."/>
            <person name="Moreira D."/>
            <person name="Rodriguez-Valera F."/>
            <person name="Lopez-Garcia P."/>
        </authorList>
    </citation>
    <scope>NUCLEOTIDE SEQUENCE</scope>
</reference>
<feature type="transmembrane region" description="Helical" evidence="1">
    <location>
        <begin position="7"/>
        <end position="23"/>
    </location>
</feature>
<keyword evidence="1" id="KW-1133">Transmembrane helix</keyword>
<organism evidence="2">
    <name type="scientific">uncultured marine thaumarchaeote KM3_46_G12</name>
    <dbReference type="NCBI Taxonomy" id="1456162"/>
    <lineage>
        <taxon>Archaea</taxon>
        <taxon>Nitrososphaerota</taxon>
        <taxon>environmental samples</taxon>
    </lineage>
</organism>
<keyword evidence="1" id="KW-0472">Membrane</keyword>
<dbReference type="AlphaFoldDB" id="A0A075H389"/>
<accession>A0A075H389</accession>
<feature type="transmembrane region" description="Helical" evidence="1">
    <location>
        <begin position="83"/>
        <end position="104"/>
    </location>
</feature>
<name>A0A075H389_9ARCH</name>